<feature type="coiled-coil region" evidence="1">
    <location>
        <begin position="177"/>
        <end position="204"/>
    </location>
</feature>
<dbReference type="Proteomes" id="UP000663891">
    <property type="component" value="Unassembled WGS sequence"/>
</dbReference>
<accession>A0A815SBX1</accession>
<feature type="region of interest" description="Disordered" evidence="2">
    <location>
        <begin position="56"/>
        <end position="75"/>
    </location>
</feature>
<evidence type="ECO:0000256" key="2">
    <source>
        <dbReference type="SAM" id="MobiDB-lite"/>
    </source>
</evidence>
<organism evidence="3 4">
    <name type="scientific">Adineta steineri</name>
    <dbReference type="NCBI Taxonomy" id="433720"/>
    <lineage>
        <taxon>Eukaryota</taxon>
        <taxon>Metazoa</taxon>
        <taxon>Spiralia</taxon>
        <taxon>Gnathifera</taxon>
        <taxon>Rotifera</taxon>
        <taxon>Eurotatoria</taxon>
        <taxon>Bdelloidea</taxon>
        <taxon>Adinetida</taxon>
        <taxon>Adinetidae</taxon>
        <taxon>Adineta</taxon>
    </lineage>
</organism>
<name>A0A815SBX1_9BILA</name>
<proteinExistence type="predicted"/>
<dbReference type="AlphaFoldDB" id="A0A815SBX1"/>
<dbReference type="EMBL" id="CAJNON010001857">
    <property type="protein sequence ID" value="CAF1489048.1"/>
    <property type="molecule type" value="Genomic_DNA"/>
</dbReference>
<reference evidence="3" key="1">
    <citation type="submission" date="2021-02" db="EMBL/GenBank/DDBJ databases">
        <authorList>
            <person name="Nowell W R."/>
        </authorList>
    </citation>
    <scope>NUCLEOTIDE SEQUENCE</scope>
</reference>
<feature type="compositionally biased region" description="Low complexity" evidence="2">
    <location>
        <begin position="61"/>
        <end position="75"/>
    </location>
</feature>
<feature type="region of interest" description="Disordered" evidence="2">
    <location>
        <begin position="1"/>
        <end position="20"/>
    </location>
</feature>
<evidence type="ECO:0000313" key="4">
    <source>
        <dbReference type="Proteomes" id="UP000663891"/>
    </source>
</evidence>
<keyword evidence="1" id="KW-0175">Coiled coil</keyword>
<gene>
    <name evidence="3" type="ORF">VCS650_LOCUS41597</name>
</gene>
<evidence type="ECO:0000313" key="3">
    <source>
        <dbReference type="EMBL" id="CAF1489048.1"/>
    </source>
</evidence>
<protein>
    <submittedName>
        <fullName evidence="3">Uncharacterized protein</fullName>
    </submittedName>
</protein>
<sequence length="669" mass="78796">MAARNQPPFNDLFHGFHDDDDEEADDYIDFNNPYRTMDKDDDISDVIEIQGTEEEIERQLSTTTEPSQSSSSSSSVYQKFERMLRPIVDKVAHVFNMKHLYQLVILQHQLTFIQLNIKLWTTYLYSGTGQLLNQEEQATVMIHTMPNIWPEDVKIMMIEKRVTTATNTNEISHNYCLNYVQQTLREFQEQITRYQNELDMKQTNVDVTYWTPAITQAMENFVEQQGIKAHRLRIEGKLLLIKHEYKDRCLELAFQNENPNEYQVRVFTFLIYIPFCFFYRWEHFAILFIQLSKKWSIDKTLLDCNLGRLQKCAMMKGFYFSYPDLPFVLEFFLQMDVDVFHLKTCTFRRGQPRVFIDTHGQQSFEGIFTIDEQSIEGRYGLRPCHQNNCLCCQNQLGTIQFNPKQIHTFLNQYQAILNCPVVCSTSNIIYALTCVCGQKDYVAHTNLSFVDCLAYHRRETIRTVCEFLFGEINVELLDRIPKSEETKTNDENWLYRHSTRCSAVLELFLNNNPSYWCFVPVPMKLEIRSRIHTPSPPPQPLPAAAAAPPYTLQRQEELVQRLVDNVPKPLGYHEFTPAHVSEQKQFFKYCKDRHPITMNHVRFHQATIVAVLPVQSSALVRKFIESLFITHAECQLNRNGRLINQYFHQDYSVRGQWYRDLTDRRRPSP</sequence>
<comment type="caution">
    <text evidence="3">The sequence shown here is derived from an EMBL/GenBank/DDBJ whole genome shotgun (WGS) entry which is preliminary data.</text>
</comment>
<evidence type="ECO:0000256" key="1">
    <source>
        <dbReference type="SAM" id="Coils"/>
    </source>
</evidence>